<evidence type="ECO:0000256" key="1">
    <source>
        <dbReference type="SAM" id="MobiDB-lite"/>
    </source>
</evidence>
<reference evidence="4" key="1">
    <citation type="journal article" date="2020" name="Stud. Mycol.">
        <title>101 Dothideomycetes genomes: a test case for predicting lifestyles and emergence of pathogens.</title>
        <authorList>
            <person name="Haridas S."/>
            <person name="Albert R."/>
            <person name="Binder M."/>
            <person name="Bloem J."/>
            <person name="Labutti K."/>
            <person name="Salamov A."/>
            <person name="Andreopoulos B."/>
            <person name="Baker S."/>
            <person name="Barry K."/>
            <person name="Bills G."/>
            <person name="Bluhm B."/>
            <person name="Cannon C."/>
            <person name="Castanera R."/>
            <person name="Culley D."/>
            <person name="Daum C."/>
            <person name="Ezra D."/>
            <person name="Gonzalez J."/>
            <person name="Henrissat B."/>
            <person name="Kuo A."/>
            <person name="Liang C."/>
            <person name="Lipzen A."/>
            <person name="Lutzoni F."/>
            <person name="Magnuson J."/>
            <person name="Mondo S."/>
            <person name="Nolan M."/>
            <person name="Ohm R."/>
            <person name="Pangilinan J."/>
            <person name="Park H.-J."/>
            <person name="Ramirez L."/>
            <person name="Alfaro M."/>
            <person name="Sun H."/>
            <person name="Tritt A."/>
            <person name="Yoshinaga Y."/>
            <person name="Zwiers L.-H."/>
            <person name="Turgeon B."/>
            <person name="Goodwin S."/>
            <person name="Spatafora J."/>
            <person name="Crous P."/>
            <person name="Grigoriev I."/>
        </authorList>
    </citation>
    <scope>NUCLEOTIDE SEQUENCE</scope>
    <source>
        <strain evidence="4">CBS 379.55</strain>
    </source>
</reference>
<protein>
    <recommendedName>
        <fullName evidence="6">Mid2 domain-containing protein</fullName>
    </recommendedName>
</protein>
<feature type="compositionally biased region" description="Polar residues" evidence="1">
    <location>
        <begin position="297"/>
        <end position="311"/>
    </location>
</feature>
<evidence type="ECO:0000256" key="3">
    <source>
        <dbReference type="SAM" id="SignalP"/>
    </source>
</evidence>
<name>A0A6A6JRW2_WESOR</name>
<evidence type="ECO:0008006" key="6">
    <source>
        <dbReference type="Google" id="ProtNLM"/>
    </source>
</evidence>
<dbReference type="AlphaFoldDB" id="A0A6A6JRW2"/>
<feature type="region of interest" description="Disordered" evidence="1">
    <location>
        <begin position="178"/>
        <end position="221"/>
    </location>
</feature>
<dbReference type="Proteomes" id="UP000800097">
    <property type="component" value="Unassembled WGS sequence"/>
</dbReference>
<keyword evidence="2" id="KW-1133">Transmembrane helix</keyword>
<gene>
    <name evidence="4" type="ORF">EI97DRAFT_465354</name>
</gene>
<feature type="compositionally biased region" description="Low complexity" evidence="1">
    <location>
        <begin position="178"/>
        <end position="211"/>
    </location>
</feature>
<evidence type="ECO:0000313" key="4">
    <source>
        <dbReference type="EMBL" id="KAF2279004.1"/>
    </source>
</evidence>
<evidence type="ECO:0000256" key="2">
    <source>
        <dbReference type="SAM" id="Phobius"/>
    </source>
</evidence>
<evidence type="ECO:0000313" key="5">
    <source>
        <dbReference type="Proteomes" id="UP000800097"/>
    </source>
</evidence>
<dbReference type="OrthoDB" id="3681952at2759"/>
<feature type="region of interest" description="Disordered" evidence="1">
    <location>
        <begin position="281"/>
        <end position="311"/>
    </location>
</feature>
<feature type="transmembrane region" description="Helical" evidence="2">
    <location>
        <begin position="223"/>
        <end position="248"/>
    </location>
</feature>
<dbReference type="EMBL" id="ML986487">
    <property type="protein sequence ID" value="KAF2279004.1"/>
    <property type="molecule type" value="Genomic_DNA"/>
</dbReference>
<feature type="chain" id="PRO_5025695446" description="Mid2 domain-containing protein" evidence="3">
    <location>
        <begin position="17"/>
        <end position="343"/>
    </location>
</feature>
<dbReference type="RefSeq" id="XP_033656543.1">
    <property type="nucleotide sequence ID" value="XM_033801465.1"/>
</dbReference>
<sequence>MRRSAFMLTAMGAVAGAVVAPFPTPAAKLHERQDGSVAPLPVPTGLGTDPAASSKLTRTFAYFSGGQTEGVVLWAPFTYRPDDYTFTSSGQFWRGCSKTYYQTVGTSVSADTECPLFTTCSDGWLKWSTKSVFCVQAGSSCYTDLLYETYGATDALSWLYCNTASTDVVTAYRTQPPANVPATTTNPSTSINSPSSTQTGPTSTTSTTSTSTPPPEPKPKNNAGIIAGSVVGGVAVIALAAVAIFYILRRGRNTNAGDASAAGAAAAAAPPTYPEYQAEKPPAQGGAEGYYAPPTQGEYNPHTSGIYSVGSTSPTIQSAVPAYEPYAQGQGQGQHVQRNELPS</sequence>
<keyword evidence="3" id="KW-0732">Signal</keyword>
<keyword evidence="5" id="KW-1185">Reference proteome</keyword>
<accession>A0A6A6JRW2</accession>
<organism evidence="4 5">
    <name type="scientific">Westerdykella ornata</name>
    <dbReference type="NCBI Taxonomy" id="318751"/>
    <lineage>
        <taxon>Eukaryota</taxon>
        <taxon>Fungi</taxon>
        <taxon>Dikarya</taxon>
        <taxon>Ascomycota</taxon>
        <taxon>Pezizomycotina</taxon>
        <taxon>Dothideomycetes</taxon>
        <taxon>Pleosporomycetidae</taxon>
        <taxon>Pleosporales</taxon>
        <taxon>Sporormiaceae</taxon>
        <taxon>Westerdykella</taxon>
    </lineage>
</organism>
<proteinExistence type="predicted"/>
<feature type="signal peptide" evidence="3">
    <location>
        <begin position="1"/>
        <end position="16"/>
    </location>
</feature>
<keyword evidence="2" id="KW-0472">Membrane</keyword>
<keyword evidence="2" id="KW-0812">Transmembrane</keyword>
<dbReference type="GeneID" id="54554640"/>